<dbReference type="GO" id="GO:0005524">
    <property type="term" value="F:ATP binding"/>
    <property type="evidence" value="ECO:0007669"/>
    <property type="project" value="UniProtKB-KW"/>
</dbReference>
<name>A0A6B0STV0_9EURY</name>
<evidence type="ECO:0000313" key="6">
    <source>
        <dbReference type="Proteomes" id="UP000437065"/>
    </source>
</evidence>
<dbReference type="PROSITE" id="PS51146">
    <property type="entry name" value="KAIC"/>
    <property type="match status" value="1"/>
</dbReference>
<keyword evidence="1" id="KW-0547">Nucleotide-binding</keyword>
<dbReference type="InterPro" id="IPR027417">
    <property type="entry name" value="P-loop_NTPase"/>
</dbReference>
<keyword evidence="2" id="KW-0067">ATP-binding</keyword>
<accession>A0A6B0STV0</accession>
<organism evidence="5 6">
    <name type="scientific">Halobaculum saliterrae</name>
    <dbReference type="NCBI Taxonomy" id="2073113"/>
    <lineage>
        <taxon>Archaea</taxon>
        <taxon>Methanobacteriati</taxon>
        <taxon>Methanobacteriota</taxon>
        <taxon>Stenosarchaea group</taxon>
        <taxon>Halobacteria</taxon>
        <taxon>Halobacteriales</taxon>
        <taxon>Haloferacaceae</taxon>
        <taxon>Halobaculum</taxon>
    </lineage>
</organism>
<evidence type="ECO:0000313" key="5">
    <source>
        <dbReference type="EMBL" id="MXR41036.1"/>
    </source>
</evidence>
<dbReference type="AlphaFoldDB" id="A0A6B0STV0"/>
<sequence length="517" mass="55802">MSDETAASVGDDVLDRMLRGGLPRGQATLVRGGPGTGKSTLSMQFLDAGVRAGEECLYVTTEQTLDDVADSFSAFPFALDDDRLDVLSLHATPGTTLEHPEGADDGMTLQRLDDDAAIGGDFSFGEYTRELTAATLREEFRRYADYDRVVLDSANGLAGFTDSRTYRRILLDVIATLTDEGDATVLFTAERGGDGGESVGDLLQYAVHGVLSLSRERIRDDGHRFIEITKLRGVDHDTRKLELHIDDERGARAVPGRRSQPPAVKTHGHRPVGVDGFDDLVGGGVVAGAGVLFEHDGTANVSTFLGSFLDAALARGDRLAVVPTIHLRPHGLETILSGFGHDADDLFAAGRLHVVDLIGTWDADRDGVHAPDTADGVREAFDSIRPSDDEAALTSIVNADAYVNALSPAEARALRYYEESHLVRPSDTLVHVHNPGIAADEVSAFFENTAEQVIETWLSDSGLQYVHLRKSPCGFVGTTSLVEYLNEKPYVAVQGPPSDRENPMAEEPYPEEYPSGK</sequence>
<evidence type="ECO:0000256" key="2">
    <source>
        <dbReference type="ARBA" id="ARBA00022840"/>
    </source>
</evidence>
<feature type="domain" description="KaiC" evidence="4">
    <location>
        <begin position="5"/>
        <end position="267"/>
    </location>
</feature>
<comment type="caution">
    <text evidence="5">The sequence shown here is derived from an EMBL/GenBank/DDBJ whole genome shotgun (WGS) entry which is preliminary data.</text>
</comment>
<dbReference type="InterPro" id="IPR014774">
    <property type="entry name" value="KaiC-like_dom"/>
</dbReference>
<evidence type="ECO:0000256" key="1">
    <source>
        <dbReference type="ARBA" id="ARBA00022741"/>
    </source>
</evidence>
<reference evidence="5 6" key="1">
    <citation type="submission" date="2019-12" db="EMBL/GenBank/DDBJ databases">
        <title>Isolation and characterization of three novel carbon monoxide-oxidizing members of Halobacteria from salione crusts and soils.</title>
        <authorList>
            <person name="Myers M.R."/>
            <person name="King G.M."/>
        </authorList>
    </citation>
    <scope>NUCLEOTIDE SEQUENCE [LARGE SCALE GENOMIC DNA]</scope>
    <source>
        <strain evidence="5 6">WSA2</strain>
    </source>
</reference>
<dbReference type="PRINTS" id="PR01874">
    <property type="entry name" value="DNAREPAIRADA"/>
</dbReference>
<feature type="region of interest" description="Disordered" evidence="3">
    <location>
        <begin position="492"/>
        <end position="517"/>
    </location>
</feature>
<dbReference type="Pfam" id="PF06745">
    <property type="entry name" value="ATPase"/>
    <property type="match status" value="1"/>
</dbReference>
<proteinExistence type="predicted"/>
<dbReference type="OrthoDB" id="49590at2157"/>
<evidence type="ECO:0000256" key="3">
    <source>
        <dbReference type="SAM" id="MobiDB-lite"/>
    </source>
</evidence>
<dbReference type="SUPFAM" id="SSF52540">
    <property type="entry name" value="P-loop containing nucleoside triphosphate hydrolases"/>
    <property type="match status" value="1"/>
</dbReference>
<dbReference type="EMBL" id="WUUS01000003">
    <property type="protein sequence ID" value="MXR41036.1"/>
    <property type="molecule type" value="Genomic_DNA"/>
</dbReference>
<dbReference type="PANTHER" id="PTHR43637">
    <property type="entry name" value="UPF0273 PROTEIN TM_0370"/>
    <property type="match status" value="1"/>
</dbReference>
<keyword evidence="6" id="KW-1185">Reference proteome</keyword>
<gene>
    <name evidence="5" type="ORF">GRX01_06745</name>
</gene>
<dbReference type="Proteomes" id="UP000437065">
    <property type="component" value="Unassembled WGS sequence"/>
</dbReference>
<dbReference type="Gene3D" id="3.40.50.300">
    <property type="entry name" value="P-loop containing nucleotide triphosphate hydrolases"/>
    <property type="match status" value="2"/>
</dbReference>
<dbReference type="RefSeq" id="WP_159664752.1">
    <property type="nucleotide sequence ID" value="NZ_WUUS01000003.1"/>
</dbReference>
<evidence type="ECO:0000259" key="4">
    <source>
        <dbReference type="PROSITE" id="PS51146"/>
    </source>
</evidence>
<protein>
    <recommendedName>
        <fullName evidence="4">KaiC domain-containing protein</fullName>
    </recommendedName>
</protein>
<dbReference type="InterPro" id="IPR010624">
    <property type="entry name" value="KaiC_dom"/>
</dbReference>